<dbReference type="PANTHER" id="PTHR30572:SF18">
    <property type="entry name" value="ABC-TYPE MACROLIDE FAMILY EXPORT SYSTEM PERMEASE COMPONENT 2"/>
    <property type="match status" value="1"/>
</dbReference>
<gene>
    <name evidence="8" type="ORF">SAMN05660226_03246</name>
</gene>
<dbReference type="AlphaFoldDB" id="A0A1T5EBP7"/>
<evidence type="ECO:0000256" key="3">
    <source>
        <dbReference type="ARBA" id="ARBA00022692"/>
    </source>
</evidence>
<organism evidence="8 9">
    <name type="scientific">Parapedobacter luteus</name>
    <dbReference type="NCBI Taxonomy" id="623280"/>
    <lineage>
        <taxon>Bacteria</taxon>
        <taxon>Pseudomonadati</taxon>
        <taxon>Bacteroidota</taxon>
        <taxon>Sphingobacteriia</taxon>
        <taxon>Sphingobacteriales</taxon>
        <taxon>Sphingobacteriaceae</taxon>
        <taxon>Parapedobacter</taxon>
    </lineage>
</organism>
<accession>A0A1T5EBP7</accession>
<keyword evidence="4 6" id="KW-1133">Transmembrane helix</keyword>
<evidence type="ECO:0000256" key="4">
    <source>
        <dbReference type="ARBA" id="ARBA00022989"/>
    </source>
</evidence>
<evidence type="ECO:0000256" key="1">
    <source>
        <dbReference type="ARBA" id="ARBA00004651"/>
    </source>
</evidence>
<keyword evidence="5 6" id="KW-0472">Membrane</keyword>
<feature type="transmembrane region" description="Helical" evidence="6">
    <location>
        <begin position="278"/>
        <end position="298"/>
    </location>
</feature>
<proteinExistence type="predicted"/>
<dbReference type="STRING" id="623280.SAMN05660226_03246"/>
<evidence type="ECO:0000313" key="9">
    <source>
        <dbReference type="Proteomes" id="UP000190541"/>
    </source>
</evidence>
<dbReference type="PANTHER" id="PTHR30572">
    <property type="entry name" value="MEMBRANE COMPONENT OF TRANSPORTER-RELATED"/>
    <property type="match status" value="1"/>
</dbReference>
<dbReference type="InterPro" id="IPR050250">
    <property type="entry name" value="Macrolide_Exporter_MacB"/>
</dbReference>
<keyword evidence="2" id="KW-1003">Cell membrane</keyword>
<protein>
    <submittedName>
        <fullName evidence="8">FtsX-like permease family protein</fullName>
    </submittedName>
</protein>
<sequence length="317" mass="35000">MKNPAIQSASFANWLPTAGAGYRVDEVADPRDENEKVELWYMDGEPNMAQTLGLRLLQGRFLEMDNIGDAIRHNDFEAEEGLRPCLMTASTAKLFGIKELNVPFRQAGVIPVGIVADFNSESLHKQMVPTIIVGHRDPEYGALLLRVQPGEEAAVMRYVSSVWKTIYPDKLFDIQIVQETLAAQYAAEEKLQQLFSLFSALTLLLAALGIFGLVVHSLALRVKEIGLRKVLGASVSGIVALLSKDFVKLVLFAVVVASPIAWWAMNKWLEDFAYRIDIQWWMFAAAGLAAVVIALATVSWQALRAAAANPVDSLRDE</sequence>
<name>A0A1T5EBP7_9SPHI</name>
<dbReference type="Proteomes" id="UP000190541">
    <property type="component" value="Unassembled WGS sequence"/>
</dbReference>
<reference evidence="8 9" key="1">
    <citation type="submission" date="2017-02" db="EMBL/GenBank/DDBJ databases">
        <authorList>
            <person name="Peterson S.W."/>
        </authorList>
    </citation>
    <scope>NUCLEOTIDE SEQUENCE [LARGE SCALE GENOMIC DNA]</scope>
    <source>
        <strain evidence="8 9">DSM 22899</strain>
    </source>
</reference>
<evidence type="ECO:0000256" key="5">
    <source>
        <dbReference type="ARBA" id="ARBA00023136"/>
    </source>
</evidence>
<keyword evidence="9" id="KW-1185">Reference proteome</keyword>
<dbReference type="Pfam" id="PF02687">
    <property type="entry name" value="FtsX"/>
    <property type="match status" value="1"/>
</dbReference>
<feature type="transmembrane region" description="Helical" evidence="6">
    <location>
        <begin position="249"/>
        <end position="266"/>
    </location>
</feature>
<dbReference type="RefSeq" id="WP_176146238.1">
    <property type="nucleotide sequence ID" value="NZ_FUYS01000009.1"/>
</dbReference>
<evidence type="ECO:0000256" key="6">
    <source>
        <dbReference type="SAM" id="Phobius"/>
    </source>
</evidence>
<dbReference type="GO" id="GO:0005886">
    <property type="term" value="C:plasma membrane"/>
    <property type="evidence" value="ECO:0007669"/>
    <property type="project" value="UniProtKB-SubCell"/>
</dbReference>
<evidence type="ECO:0000259" key="7">
    <source>
        <dbReference type="Pfam" id="PF02687"/>
    </source>
</evidence>
<evidence type="ECO:0000313" key="8">
    <source>
        <dbReference type="EMBL" id="SKB81487.1"/>
    </source>
</evidence>
<feature type="transmembrane region" description="Helical" evidence="6">
    <location>
        <begin position="194"/>
        <end position="219"/>
    </location>
</feature>
<dbReference type="GO" id="GO:0022857">
    <property type="term" value="F:transmembrane transporter activity"/>
    <property type="evidence" value="ECO:0007669"/>
    <property type="project" value="TreeGrafter"/>
</dbReference>
<comment type="subcellular location">
    <subcellularLocation>
        <location evidence="1">Cell membrane</location>
        <topology evidence="1">Multi-pass membrane protein</topology>
    </subcellularLocation>
</comment>
<keyword evidence="3 6" id="KW-0812">Transmembrane</keyword>
<evidence type="ECO:0000256" key="2">
    <source>
        <dbReference type="ARBA" id="ARBA00022475"/>
    </source>
</evidence>
<feature type="domain" description="ABC3 transporter permease C-terminal" evidence="7">
    <location>
        <begin position="197"/>
        <end position="310"/>
    </location>
</feature>
<dbReference type="InterPro" id="IPR003838">
    <property type="entry name" value="ABC3_permease_C"/>
</dbReference>
<dbReference type="EMBL" id="FUYS01000009">
    <property type="protein sequence ID" value="SKB81487.1"/>
    <property type="molecule type" value="Genomic_DNA"/>
</dbReference>